<accession>A0ABZ1N780</accession>
<dbReference type="InterPro" id="IPR002104">
    <property type="entry name" value="Integrase_catalytic"/>
</dbReference>
<evidence type="ECO:0000256" key="1">
    <source>
        <dbReference type="ARBA" id="ARBA00023172"/>
    </source>
</evidence>
<feature type="domain" description="Tyr recombinase" evidence="2">
    <location>
        <begin position="1"/>
        <end position="143"/>
    </location>
</feature>
<dbReference type="PROSITE" id="PS51898">
    <property type="entry name" value="TYR_RECOMBINASE"/>
    <property type="match status" value="1"/>
</dbReference>
<organism evidence="3 4">
    <name type="scientific">Nocardia salmonicida</name>
    <dbReference type="NCBI Taxonomy" id="53431"/>
    <lineage>
        <taxon>Bacteria</taxon>
        <taxon>Bacillati</taxon>
        <taxon>Actinomycetota</taxon>
        <taxon>Actinomycetes</taxon>
        <taxon>Mycobacteriales</taxon>
        <taxon>Nocardiaceae</taxon>
        <taxon>Nocardia</taxon>
    </lineage>
</organism>
<proteinExistence type="predicted"/>
<dbReference type="Gene3D" id="1.10.443.10">
    <property type="entry name" value="Intergrase catalytic core"/>
    <property type="match status" value="1"/>
</dbReference>
<dbReference type="Proteomes" id="UP001621418">
    <property type="component" value="Chromosome"/>
</dbReference>
<name>A0ABZ1N780_9NOCA</name>
<evidence type="ECO:0000313" key="3">
    <source>
        <dbReference type="EMBL" id="WTY35780.1"/>
    </source>
</evidence>
<dbReference type="SUPFAM" id="SSF56349">
    <property type="entry name" value="DNA breaking-rejoining enzymes"/>
    <property type="match status" value="1"/>
</dbReference>
<keyword evidence="4" id="KW-1185">Reference proteome</keyword>
<sequence length="160" mass="17790">MFALPKREKTRYVPLSTALLEAIDDHLKTFPAQPVTLPWGTADGEMVTVPLLTTNDKGEAMSGDLFSKIVWKPAFGKADLEYVNRADGMHSGLRHLYASKLLSRGVSVKELADYLGHEDRGFTLRVYTHLLSSSHERARQAVDESAHIWELPTENGLEAA</sequence>
<dbReference type="EMBL" id="CP109527">
    <property type="protein sequence ID" value="WTY35780.1"/>
    <property type="molecule type" value="Genomic_DNA"/>
</dbReference>
<dbReference type="RefSeq" id="WP_328656526.1">
    <property type="nucleotide sequence ID" value="NZ_CP108014.1"/>
</dbReference>
<protein>
    <submittedName>
        <fullName evidence="3">Tyrosine-type recombinase/integrase</fullName>
    </submittedName>
</protein>
<reference evidence="3 4" key="1">
    <citation type="submission" date="2022-10" db="EMBL/GenBank/DDBJ databases">
        <title>The complete genomes of actinobacterial strains from the NBC collection.</title>
        <authorList>
            <person name="Joergensen T.S."/>
            <person name="Alvarez Arevalo M."/>
            <person name="Sterndorff E.B."/>
            <person name="Faurdal D."/>
            <person name="Vuksanovic O."/>
            <person name="Mourched A.-S."/>
            <person name="Charusanti P."/>
            <person name="Shaw S."/>
            <person name="Blin K."/>
            <person name="Weber T."/>
        </authorList>
    </citation>
    <scope>NUCLEOTIDE SEQUENCE [LARGE SCALE GENOMIC DNA]</scope>
    <source>
        <strain evidence="3 4">NBC_01413</strain>
    </source>
</reference>
<evidence type="ECO:0000313" key="4">
    <source>
        <dbReference type="Proteomes" id="UP001621418"/>
    </source>
</evidence>
<keyword evidence="1" id="KW-0233">DNA recombination</keyword>
<dbReference type="Pfam" id="PF00589">
    <property type="entry name" value="Phage_integrase"/>
    <property type="match status" value="1"/>
</dbReference>
<gene>
    <name evidence="3" type="ORF">OG308_31730</name>
</gene>
<evidence type="ECO:0000259" key="2">
    <source>
        <dbReference type="PROSITE" id="PS51898"/>
    </source>
</evidence>
<dbReference type="InterPro" id="IPR013762">
    <property type="entry name" value="Integrase-like_cat_sf"/>
</dbReference>
<dbReference type="GeneID" id="91378733"/>
<dbReference type="InterPro" id="IPR011010">
    <property type="entry name" value="DNA_brk_join_enz"/>
</dbReference>